<dbReference type="InterPro" id="IPR006137">
    <property type="entry name" value="NADH_UbQ_OxRdtase-like_20kDa"/>
</dbReference>
<keyword evidence="4" id="KW-1185">Reference proteome</keyword>
<dbReference type="GO" id="GO:0051536">
    <property type="term" value="F:iron-sulfur cluster binding"/>
    <property type="evidence" value="ECO:0007669"/>
    <property type="project" value="InterPro"/>
</dbReference>
<dbReference type="RefSeq" id="WP_151431404.1">
    <property type="nucleotide sequence ID" value="NZ_JANJZI010000015.1"/>
</dbReference>
<sequence length="260" mass="26559">MSENTAAGEARAPRVVLVGLASCFGCQINITNIERHLLAVLGQIELGYWQLTTSEPMPEAFDVAVIEGAVTTEEAAETVRALRQRAACVIAIGSCAATGGIPGMAAGALASHAEAVYGEGLPAACGVLRAPAPVSSVIDVDFTVNCCPVDPFEFVRVLDAALYGSNRLDATATLCGQCAQGEGGCLYKRGQMCLGLVTRAGCGAKCPGLGRACNGCAGLSPDANVDAARAFAASRGFAPERFDEALEMFNAVALAPAGEE</sequence>
<evidence type="ECO:0000259" key="2">
    <source>
        <dbReference type="Pfam" id="PF01058"/>
    </source>
</evidence>
<keyword evidence="1" id="KW-0560">Oxidoreductase</keyword>
<dbReference type="Proteomes" id="UP000479639">
    <property type="component" value="Unassembled WGS sequence"/>
</dbReference>
<evidence type="ECO:0000313" key="4">
    <source>
        <dbReference type="Proteomes" id="UP000479639"/>
    </source>
</evidence>
<dbReference type="PANTHER" id="PTHR42845:SF2">
    <property type="entry name" value="F420-NON-REDUCING HYDROGENASE VHU SUBUNIT G"/>
    <property type="match status" value="1"/>
</dbReference>
<evidence type="ECO:0000313" key="3">
    <source>
        <dbReference type="EMBL" id="KAB1643318.1"/>
    </source>
</evidence>
<evidence type="ECO:0000256" key="1">
    <source>
        <dbReference type="ARBA" id="ARBA00023002"/>
    </source>
</evidence>
<comment type="caution">
    <text evidence="3">The sequence shown here is derived from an EMBL/GenBank/DDBJ whole genome shotgun (WGS) entry which is preliminary data.</text>
</comment>
<dbReference type="InterPro" id="IPR051349">
    <property type="entry name" value="Hydrogenase_assoc-protein"/>
</dbReference>
<gene>
    <name evidence="3" type="ORF">F8D48_09065</name>
</gene>
<dbReference type="AlphaFoldDB" id="A0A7C8FVY4"/>
<dbReference type="InterPro" id="IPR037024">
    <property type="entry name" value="NiFe_Hase_small_N_sf"/>
</dbReference>
<keyword evidence="3" id="KW-0830">Ubiquinone</keyword>
<dbReference type="SUPFAM" id="SSF56770">
    <property type="entry name" value="HydA/Nqo6-like"/>
    <property type="match status" value="1"/>
</dbReference>
<dbReference type="EMBL" id="WAJS01000029">
    <property type="protein sequence ID" value="KAB1643318.1"/>
    <property type="molecule type" value="Genomic_DNA"/>
</dbReference>
<organism evidence="3 4">
    <name type="scientific">Adlercreutzia muris</name>
    <dbReference type="NCBI Taxonomy" id="1796610"/>
    <lineage>
        <taxon>Bacteria</taxon>
        <taxon>Bacillati</taxon>
        <taxon>Actinomycetota</taxon>
        <taxon>Coriobacteriia</taxon>
        <taxon>Eggerthellales</taxon>
        <taxon>Eggerthellaceae</taxon>
        <taxon>Adlercreutzia</taxon>
    </lineage>
</organism>
<protein>
    <submittedName>
        <fullName evidence="3">NADH:ubiquinone oxidoreductase</fullName>
    </submittedName>
</protein>
<feature type="domain" description="NADH:ubiquinone oxidoreductase-like 20kDa subunit" evidence="2">
    <location>
        <begin position="23"/>
        <end position="159"/>
    </location>
</feature>
<proteinExistence type="predicted"/>
<accession>A0A7C8FVY4</accession>
<dbReference type="Pfam" id="PF01058">
    <property type="entry name" value="Oxidored_q6"/>
    <property type="match status" value="1"/>
</dbReference>
<reference evidence="3 4" key="1">
    <citation type="submission" date="2019-09" db="EMBL/GenBank/DDBJ databases">
        <title>Whole genome shotgun sequencing (WGS) of Ellagibacter isourolithinifaciens DSM 104140(T) and Adlercreutzia muris DSM 29508(T).</title>
        <authorList>
            <person name="Stoll D.A."/>
            <person name="Danylec N."/>
            <person name="Huch M."/>
        </authorList>
    </citation>
    <scope>NUCLEOTIDE SEQUENCE [LARGE SCALE GENOMIC DNA]</scope>
    <source>
        <strain evidence="3 4">DSM 29508</strain>
    </source>
</reference>
<name>A0A7C8FVY4_9ACTN</name>
<dbReference type="GO" id="GO:0016491">
    <property type="term" value="F:oxidoreductase activity"/>
    <property type="evidence" value="ECO:0007669"/>
    <property type="project" value="UniProtKB-KW"/>
</dbReference>
<dbReference type="Gene3D" id="3.40.50.700">
    <property type="entry name" value="NADH:ubiquinone oxidoreductase-like, 20kDa subunit"/>
    <property type="match status" value="1"/>
</dbReference>
<dbReference type="PANTHER" id="PTHR42845">
    <property type="entry name" value="COENZYME F420-REDUCING HYDROGENASE, GAMMA SUBUNIT"/>
    <property type="match status" value="1"/>
</dbReference>